<evidence type="ECO:0000256" key="11">
    <source>
        <dbReference type="ARBA" id="ARBA00022989"/>
    </source>
</evidence>
<comment type="similarity">
    <text evidence="3">Belongs to the complex I NDUFB11 subunit family.</text>
</comment>
<dbReference type="PANTHER" id="PTHR13327">
    <property type="entry name" value="NADH-UBIQUINONE OXIDOREDUCTASE ESSS SUBUNIT, MITOCHONDRIAL PRECURSOR"/>
    <property type="match status" value="1"/>
</dbReference>
<keyword evidence="7 17" id="KW-0812">Transmembrane</keyword>
<sequence>MSILLRLVRSHRIKNGLMFLKPKEIKIYNRIYRSDLPTQKTEKENLYEVKNAWVSYGFDNENKENDRQAMHITFFTCISVVLIFGALIIGYAPDPLLKDWAQREAYLQLRYREENGLPLIDPNLIDPSKFTLPSEEEIVDVEIII</sequence>
<dbReference type="Proteomes" id="UP000242457">
    <property type="component" value="Unassembled WGS sequence"/>
</dbReference>
<gene>
    <name evidence="18" type="ORF">APICC_01051</name>
</gene>
<comment type="subunit">
    <text evidence="16">Complex I is composed of 45 different subunits. Interacts with BCAP31.</text>
</comment>
<evidence type="ECO:0000256" key="12">
    <source>
        <dbReference type="ARBA" id="ARBA00023128"/>
    </source>
</evidence>
<protein>
    <recommendedName>
        <fullName evidence="4">NADH dehydrogenase [ubiquinone] 1 beta subcomplex subunit 11, mitochondrial</fullName>
    </recommendedName>
    <alternativeName>
        <fullName evidence="15">Complex I-ESSS</fullName>
    </alternativeName>
    <alternativeName>
        <fullName evidence="14">NADH-ubiquinone oxidoreductase ESSS subunit</fullName>
    </alternativeName>
</protein>
<keyword evidence="12" id="KW-0496">Mitochondrion</keyword>
<keyword evidence="13 17" id="KW-0472">Membrane</keyword>
<dbReference type="OrthoDB" id="5917019at2759"/>
<dbReference type="InterPro" id="IPR019329">
    <property type="entry name" value="NADH_UbQ_OxRdtase_ESSS_su"/>
</dbReference>
<keyword evidence="9" id="KW-0809">Transit peptide</keyword>
<evidence type="ECO:0000313" key="18">
    <source>
        <dbReference type="EMBL" id="PBC26859.1"/>
    </source>
</evidence>
<comment type="function">
    <text evidence="1">Accessory subunit of the mitochondrial membrane respiratory chain NADH dehydrogenase (Complex I), that is believed not to be involved in catalysis. Complex I functions in the transfer of electrons from NADH to the respiratory chain. The immediate electron acceptor for the enzyme is believed to be ubiquinone.</text>
</comment>
<keyword evidence="8" id="KW-0999">Mitochondrion inner membrane</keyword>
<evidence type="ECO:0000256" key="9">
    <source>
        <dbReference type="ARBA" id="ARBA00022946"/>
    </source>
</evidence>
<evidence type="ECO:0000256" key="10">
    <source>
        <dbReference type="ARBA" id="ARBA00022982"/>
    </source>
</evidence>
<evidence type="ECO:0000313" key="19">
    <source>
        <dbReference type="Proteomes" id="UP000242457"/>
    </source>
</evidence>
<feature type="transmembrane region" description="Helical" evidence="17">
    <location>
        <begin position="72"/>
        <end position="92"/>
    </location>
</feature>
<keyword evidence="10" id="KW-0249">Electron transport</keyword>
<evidence type="ECO:0000256" key="16">
    <source>
        <dbReference type="ARBA" id="ARBA00046528"/>
    </source>
</evidence>
<evidence type="ECO:0000256" key="6">
    <source>
        <dbReference type="ARBA" id="ARBA00022660"/>
    </source>
</evidence>
<dbReference type="Pfam" id="PF10183">
    <property type="entry name" value="ESSS"/>
    <property type="match status" value="1"/>
</dbReference>
<dbReference type="GO" id="GO:0005743">
    <property type="term" value="C:mitochondrial inner membrane"/>
    <property type="evidence" value="ECO:0007669"/>
    <property type="project" value="UniProtKB-SubCell"/>
</dbReference>
<proteinExistence type="inferred from homology"/>
<dbReference type="EMBL" id="KZ288364">
    <property type="protein sequence ID" value="PBC26859.1"/>
    <property type="molecule type" value="Genomic_DNA"/>
</dbReference>
<evidence type="ECO:0000256" key="15">
    <source>
        <dbReference type="ARBA" id="ARBA00031387"/>
    </source>
</evidence>
<name>A0A2A3E6R9_APICC</name>
<reference evidence="18 19" key="1">
    <citation type="submission" date="2014-07" db="EMBL/GenBank/DDBJ databases">
        <title>Genomic and transcriptomic analysis on Apis cerana provide comprehensive insights into honey bee biology.</title>
        <authorList>
            <person name="Diao Q."/>
            <person name="Sun L."/>
            <person name="Zheng H."/>
            <person name="Zheng H."/>
            <person name="Xu S."/>
            <person name="Wang S."/>
            <person name="Zeng Z."/>
            <person name="Hu F."/>
            <person name="Su S."/>
            <person name="Wu J."/>
        </authorList>
    </citation>
    <scope>NUCLEOTIDE SEQUENCE [LARGE SCALE GENOMIC DNA]</scope>
    <source>
        <tissue evidence="18">Pupae without intestine</tissue>
    </source>
</reference>
<dbReference type="AlphaFoldDB" id="A0A2A3E6R9"/>
<evidence type="ECO:0000256" key="17">
    <source>
        <dbReference type="SAM" id="Phobius"/>
    </source>
</evidence>
<evidence type="ECO:0000256" key="8">
    <source>
        <dbReference type="ARBA" id="ARBA00022792"/>
    </source>
</evidence>
<accession>A0A2A3E6R9</accession>
<comment type="subcellular location">
    <subcellularLocation>
        <location evidence="2">Mitochondrion inner membrane</location>
        <topology evidence="2">Single-pass membrane protein</topology>
    </subcellularLocation>
</comment>
<keyword evidence="6" id="KW-0679">Respiratory chain</keyword>
<dbReference type="STRING" id="94128.A0A2A3E6R9"/>
<evidence type="ECO:0000256" key="4">
    <source>
        <dbReference type="ARBA" id="ARBA00018632"/>
    </source>
</evidence>
<keyword evidence="18" id="KW-0830">Ubiquinone</keyword>
<evidence type="ECO:0000256" key="13">
    <source>
        <dbReference type="ARBA" id="ARBA00023136"/>
    </source>
</evidence>
<evidence type="ECO:0000256" key="3">
    <source>
        <dbReference type="ARBA" id="ARBA00008915"/>
    </source>
</evidence>
<evidence type="ECO:0000256" key="5">
    <source>
        <dbReference type="ARBA" id="ARBA00022448"/>
    </source>
</evidence>
<keyword evidence="19" id="KW-1185">Reference proteome</keyword>
<dbReference type="PANTHER" id="PTHR13327:SF0">
    <property type="entry name" value="NADH DEHYDROGENASE [UBIQUINONE] 1 BETA SUBCOMPLEX SUBUNIT 11, MITOCHONDRIAL"/>
    <property type="match status" value="1"/>
</dbReference>
<keyword evidence="5" id="KW-0813">Transport</keyword>
<keyword evidence="11 17" id="KW-1133">Transmembrane helix</keyword>
<evidence type="ECO:0000256" key="14">
    <source>
        <dbReference type="ARBA" id="ARBA00030753"/>
    </source>
</evidence>
<evidence type="ECO:0000256" key="7">
    <source>
        <dbReference type="ARBA" id="ARBA00022692"/>
    </source>
</evidence>
<evidence type="ECO:0000256" key="2">
    <source>
        <dbReference type="ARBA" id="ARBA00004434"/>
    </source>
</evidence>
<organism evidence="18 19">
    <name type="scientific">Apis cerana cerana</name>
    <name type="common">Oriental honeybee</name>
    <dbReference type="NCBI Taxonomy" id="94128"/>
    <lineage>
        <taxon>Eukaryota</taxon>
        <taxon>Metazoa</taxon>
        <taxon>Ecdysozoa</taxon>
        <taxon>Arthropoda</taxon>
        <taxon>Hexapoda</taxon>
        <taxon>Insecta</taxon>
        <taxon>Pterygota</taxon>
        <taxon>Neoptera</taxon>
        <taxon>Endopterygota</taxon>
        <taxon>Hymenoptera</taxon>
        <taxon>Apocrita</taxon>
        <taxon>Aculeata</taxon>
        <taxon>Apoidea</taxon>
        <taxon>Anthophila</taxon>
        <taxon>Apidae</taxon>
        <taxon>Apis</taxon>
    </lineage>
</organism>
<evidence type="ECO:0000256" key="1">
    <source>
        <dbReference type="ARBA" id="ARBA00003195"/>
    </source>
</evidence>